<accession>A0A3D2SKU7</accession>
<name>A0A3D2SKU7_9GAMM</name>
<protein>
    <submittedName>
        <fullName evidence="1">(2Fe-2S)-binding protein</fullName>
    </submittedName>
</protein>
<feature type="non-terminal residue" evidence="1">
    <location>
        <position position="31"/>
    </location>
</feature>
<gene>
    <name evidence="1" type="ORF">DHW29_03500</name>
</gene>
<sequence length="31" mass="3481">MSNQQHLPSLAPSLVGEWIVVASEQEFVQQQ</sequence>
<proteinExistence type="predicted"/>
<comment type="caution">
    <text evidence="1">The sequence shown here is derived from an EMBL/GenBank/DDBJ whole genome shotgun (WGS) entry which is preliminary data.</text>
</comment>
<dbReference type="Proteomes" id="UP000263596">
    <property type="component" value="Unassembled WGS sequence"/>
</dbReference>
<reference evidence="1 2" key="1">
    <citation type="journal article" date="2018" name="Nat. Biotechnol.">
        <title>A standardized bacterial taxonomy based on genome phylogeny substantially revises the tree of life.</title>
        <authorList>
            <person name="Parks D.H."/>
            <person name="Chuvochina M."/>
            <person name="Waite D.W."/>
            <person name="Rinke C."/>
            <person name="Skarshewski A."/>
            <person name="Chaumeil P.A."/>
            <person name="Hugenholtz P."/>
        </authorList>
    </citation>
    <scope>NUCLEOTIDE SEQUENCE [LARGE SCALE GENOMIC DNA]</scope>
    <source>
        <strain evidence="1">UBA9669</strain>
    </source>
</reference>
<evidence type="ECO:0000313" key="2">
    <source>
        <dbReference type="Proteomes" id="UP000263596"/>
    </source>
</evidence>
<evidence type="ECO:0000313" key="1">
    <source>
        <dbReference type="EMBL" id="HCK29334.1"/>
    </source>
</evidence>
<dbReference type="AlphaFoldDB" id="A0A3D2SKU7"/>
<dbReference type="EMBL" id="DPVE01000069">
    <property type="protein sequence ID" value="HCK29334.1"/>
    <property type="molecule type" value="Genomic_DNA"/>
</dbReference>
<organism evidence="1 2">
    <name type="scientific">Acinetobacter ursingii</name>
    <dbReference type="NCBI Taxonomy" id="108980"/>
    <lineage>
        <taxon>Bacteria</taxon>
        <taxon>Pseudomonadati</taxon>
        <taxon>Pseudomonadota</taxon>
        <taxon>Gammaproteobacteria</taxon>
        <taxon>Moraxellales</taxon>
        <taxon>Moraxellaceae</taxon>
        <taxon>Acinetobacter</taxon>
    </lineage>
</organism>